<evidence type="ECO:0000313" key="1">
    <source>
        <dbReference type="EMBL" id="OCB78095.1"/>
    </source>
</evidence>
<dbReference type="AlphaFoldDB" id="A0A1B9E824"/>
<protein>
    <submittedName>
        <fullName evidence="1">Uncharacterized protein</fullName>
    </submittedName>
</protein>
<keyword evidence="2" id="KW-1185">Reference proteome</keyword>
<name>A0A1B9E824_9FLAO</name>
<evidence type="ECO:0000313" key="2">
    <source>
        <dbReference type="Proteomes" id="UP000093510"/>
    </source>
</evidence>
<gene>
    <name evidence="1" type="ORF">LPBF_03885</name>
</gene>
<proteinExistence type="predicted"/>
<organism evidence="1 2">
    <name type="scientific">Flavobacterium crassostreae</name>
    <dbReference type="NCBI Taxonomy" id="1763534"/>
    <lineage>
        <taxon>Bacteria</taxon>
        <taxon>Pseudomonadati</taxon>
        <taxon>Bacteroidota</taxon>
        <taxon>Flavobacteriia</taxon>
        <taxon>Flavobacteriales</taxon>
        <taxon>Flavobacteriaceae</taxon>
        <taxon>Flavobacterium</taxon>
    </lineage>
</organism>
<sequence>MESFLRRPFFVFLGAAERPQEAPDGTLEKQTGKQKLGMKSGKWLLKIVLLCFKLQCLLHERNF</sequence>
<comment type="caution">
    <text evidence="1">The sequence shown here is derived from an EMBL/GenBank/DDBJ whole genome shotgun (WGS) entry which is preliminary data.</text>
</comment>
<accession>A0A1B9E824</accession>
<dbReference type="EMBL" id="LVEP01000013">
    <property type="protein sequence ID" value="OCB78095.1"/>
    <property type="molecule type" value="Genomic_DNA"/>
</dbReference>
<reference evidence="1 2" key="1">
    <citation type="submission" date="2016-03" db="EMBL/GenBank/DDBJ databases">
        <authorList>
            <person name="Ploux O."/>
        </authorList>
    </citation>
    <scope>NUCLEOTIDE SEQUENCE [LARGE SCALE GENOMIC DNA]</scope>
    <source>
        <strain evidence="1 2">LPB0076</strain>
    </source>
</reference>
<dbReference type="Proteomes" id="UP000093510">
    <property type="component" value="Unassembled WGS sequence"/>
</dbReference>